<dbReference type="EMBL" id="CP098609">
    <property type="protein sequence ID" value="USC48031.1"/>
    <property type="molecule type" value="Genomic_DNA"/>
</dbReference>
<name>A0ABY4UUM4_STRFL</name>
<accession>A0ABY4UUM4</accession>
<sequence>MGLNRQELADRCAQIDWDDARGAHRTSRTLLRRLAGDRELLSELVLGIPGDPWRKKRSEFHPLMNKLCLLEDPEAGYQLRLHDFRVSDLDIVPHDHKYSFSVYILSGGYTHVWNRRTNGIYEGDFTTRDIAPGVVSLEGPGACYTLQYSLIHQTVVQPGTVSLFLRGPKRLDRWHAADDLMDHLKGYEAPKKDGSSHQGSTPLSEEAYASVRDSLIQRGIITNRRPIDVVA</sequence>
<reference evidence="1" key="1">
    <citation type="submission" date="2021-08" db="EMBL/GenBank/DDBJ databases">
        <title>DNA methylation of m4C regulates biosynthesis of daptomycin in Streptomyces roseosporus L30.</title>
        <authorList>
            <person name="Fang J.-L."/>
        </authorList>
    </citation>
    <scope>NUCLEOTIDE SEQUENCE</scope>
    <source>
        <strain evidence="1">L30</strain>
    </source>
</reference>
<keyword evidence="2" id="KW-1185">Reference proteome</keyword>
<proteinExistence type="predicted"/>
<gene>
    <name evidence="1" type="ORF">K7395_15385</name>
</gene>
<evidence type="ECO:0000313" key="1">
    <source>
        <dbReference type="EMBL" id="USC48031.1"/>
    </source>
</evidence>
<organism evidence="1 2">
    <name type="scientific">Streptomyces filamentosus</name>
    <name type="common">Streptomyces roseosporus</name>
    <dbReference type="NCBI Taxonomy" id="67294"/>
    <lineage>
        <taxon>Bacteria</taxon>
        <taxon>Bacillati</taxon>
        <taxon>Actinomycetota</taxon>
        <taxon>Actinomycetes</taxon>
        <taxon>Kitasatosporales</taxon>
        <taxon>Streptomycetaceae</taxon>
        <taxon>Streptomyces</taxon>
    </lineage>
</organism>
<dbReference type="Proteomes" id="UP001056079">
    <property type="component" value="Chromosome"/>
</dbReference>
<evidence type="ECO:0000313" key="2">
    <source>
        <dbReference type="Proteomes" id="UP001056079"/>
    </source>
</evidence>
<protein>
    <submittedName>
        <fullName evidence="1">Uncharacterized protein</fullName>
    </submittedName>
</protein>
<dbReference type="RefSeq" id="WP_006126466.1">
    <property type="nucleotide sequence ID" value="NZ_CP098609.1"/>
</dbReference>